<keyword evidence="3" id="KW-1185">Reference proteome</keyword>
<evidence type="ECO:0000313" key="2">
    <source>
        <dbReference type="EMBL" id="KEQ15397.1"/>
    </source>
</evidence>
<evidence type="ECO:0000313" key="3">
    <source>
        <dbReference type="Proteomes" id="UP000028006"/>
    </source>
</evidence>
<reference evidence="2 3" key="1">
    <citation type="submission" date="2014-06" db="EMBL/GenBank/DDBJ databases">
        <title>Whole Genome Sequences of Three Symbiotic Endozoicomonas Bacteria.</title>
        <authorList>
            <person name="Neave M.J."/>
            <person name="Apprill A."/>
            <person name="Voolstra C.R."/>
        </authorList>
    </citation>
    <scope>NUCLEOTIDE SEQUENCE [LARGE SCALE GENOMIC DNA]</scope>
    <source>
        <strain evidence="2 3">LMG 24815</strain>
    </source>
</reference>
<gene>
    <name evidence="2" type="ORF">GZ77_01750</name>
</gene>
<proteinExistence type="predicted"/>
<evidence type="ECO:0000256" key="1">
    <source>
        <dbReference type="SAM" id="SignalP"/>
    </source>
</evidence>
<dbReference type="Proteomes" id="UP000028006">
    <property type="component" value="Unassembled WGS sequence"/>
</dbReference>
<dbReference type="EMBL" id="JOKG01000001">
    <property type="protein sequence ID" value="KEQ15397.1"/>
    <property type="molecule type" value="Genomic_DNA"/>
</dbReference>
<sequence>MLFRALKKTGLIALFIISVFALQAQAENESTHEYRRPPSMLPENIDKLKPTVLLCFVREDKKEYDQTQNVRECKEYIGYVTKALPETNSAHVCKYDVNGTEMTEYTHFEWLDADFYAIDGFMHFHASTVTIPGSEDYYYAMRPSNRPSTNIEPICAFVHKKEGKISFGYEHNDNGNLTCGKQKIVRAVYNHTYERINCAKAPQDSGFSLLETMPKPGGAPGSCPDDAVTTKCRDCNGDGCGAFKCSAFTHWDTCPDDTLCGYEKCVGGFCPDKPWCRPAEKSTQKTMKADEL</sequence>
<protein>
    <submittedName>
        <fullName evidence="2">Uncharacterized protein</fullName>
    </submittedName>
</protein>
<name>A0A081NAC4_9GAMM</name>
<feature type="signal peptide" evidence="1">
    <location>
        <begin position="1"/>
        <end position="26"/>
    </location>
</feature>
<dbReference type="AlphaFoldDB" id="A0A081NAC4"/>
<accession>A0A081NAC4</accession>
<dbReference type="RefSeq" id="WP_145912610.1">
    <property type="nucleotide sequence ID" value="NZ_JOKG01000001.1"/>
</dbReference>
<organism evidence="2 3">
    <name type="scientific">Endozoicomonas montiporae</name>
    <dbReference type="NCBI Taxonomy" id="1027273"/>
    <lineage>
        <taxon>Bacteria</taxon>
        <taxon>Pseudomonadati</taxon>
        <taxon>Pseudomonadota</taxon>
        <taxon>Gammaproteobacteria</taxon>
        <taxon>Oceanospirillales</taxon>
        <taxon>Endozoicomonadaceae</taxon>
        <taxon>Endozoicomonas</taxon>
    </lineage>
</organism>
<comment type="caution">
    <text evidence="2">The sequence shown here is derived from an EMBL/GenBank/DDBJ whole genome shotgun (WGS) entry which is preliminary data.</text>
</comment>
<keyword evidence="1" id="KW-0732">Signal</keyword>
<feature type="chain" id="PRO_5001760653" evidence="1">
    <location>
        <begin position="27"/>
        <end position="292"/>
    </location>
</feature>